<evidence type="ECO:0000313" key="5">
    <source>
        <dbReference type="Proteomes" id="UP000468928"/>
    </source>
</evidence>
<accession>A0A6P1DC23</accession>
<dbReference type="EMBL" id="JAAGUX010000068">
    <property type="protein sequence ID" value="NEW58873.1"/>
    <property type="molecule type" value="Genomic_DNA"/>
</dbReference>
<keyword evidence="6" id="KW-1185">Reference proteome</keyword>
<name>A0A6P1DC23_9NOCA</name>
<dbReference type="EMBL" id="JAAGUZ010000072">
    <property type="protein sequence ID" value="NEW47141.1"/>
    <property type="molecule type" value="Genomic_DNA"/>
</dbReference>
<feature type="transmembrane region" description="Helical" evidence="2">
    <location>
        <begin position="23"/>
        <end position="41"/>
    </location>
</feature>
<evidence type="ECO:0008006" key="7">
    <source>
        <dbReference type="Google" id="ProtNLM"/>
    </source>
</evidence>
<organism evidence="3 5">
    <name type="scientific">Nocardia cyriacigeorgica</name>
    <dbReference type="NCBI Taxonomy" id="135487"/>
    <lineage>
        <taxon>Bacteria</taxon>
        <taxon>Bacillati</taxon>
        <taxon>Actinomycetota</taxon>
        <taxon>Actinomycetes</taxon>
        <taxon>Mycobacteriales</taxon>
        <taxon>Nocardiaceae</taxon>
        <taxon>Nocardia</taxon>
    </lineage>
</organism>
<dbReference type="AlphaFoldDB" id="A0A6P1DC23"/>
<feature type="compositionally biased region" description="Basic and acidic residues" evidence="1">
    <location>
        <begin position="157"/>
        <end position="166"/>
    </location>
</feature>
<keyword evidence="2" id="KW-0472">Membrane</keyword>
<evidence type="ECO:0000313" key="3">
    <source>
        <dbReference type="EMBL" id="NEW47141.1"/>
    </source>
</evidence>
<keyword evidence="2" id="KW-0812">Transmembrane</keyword>
<sequence length="198" mass="20959">MSGAVTSDSATILFAEPGGRWRSVAYGPALCLLILVLELATGSSPHWFALLFCGALIAAFVALQVVAARRHISVELTPEALRNGTETLPLDAIDAVLGEADEQGWDEEPLESARALGELSGVPRRRTGIGLRRTDGDVVQAWARDHRGMRAALSAALDKRTPRSSDGHGGGSPRNHGGPREAADPTPRQRPGENGADR</sequence>
<evidence type="ECO:0000256" key="1">
    <source>
        <dbReference type="SAM" id="MobiDB-lite"/>
    </source>
</evidence>
<proteinExistence type="predicted"/>
<dbReference type="RefSeq" id="WP_163827900.1">
    <property type="nucleotide sequence ID" value="NZ_JAAGUX010000068.1"/>
</dbReference>
<protein>
    <recommendedName>
        <fullName evidence="7">DUF3093 domain-containing protein</fullName>
    </recommendedName>
</protein>
<keyword evidence="2" id="KW-1133">Transmembrane helix</keyword>
<feature type="region of interest" description="Disordered" evidence="1">
    <location>
        <begin position="153"/>
        <end position="198"/>
    </location>
</feature>
<dbReference type="Proteomes" id="UP000468928">
    <property type="component" value="Unassembled WGS sequence"/>
</dbReference>
<evidence type="ECO:0000313" key="4">
    <source>
        <dbReference type="EMBL" id="NEW58873.1"/>
    </source>
</evidence>
<dbReference type="Proteomes" id="UP000470876">
    <property type="component" value="Unassembled WGS sequence"/>
</dbReference>
<gene>
    <name evidence="3" type="ORF">GV789_22220</name>
    <name evidence="4" type="ORF">GV794_25010</name>
</gene>
<feature type="transmembrane region" description="Helical" evidence="2">
    <location>
        <begin position="47"/>
        <end position="67"/>
    </location>
</feature>
<evidence type="ECO:0000313" key="6">
    <source>
        <dbReference type="Proteomes" id="UP000470876"/>
    </source>
</evidence>
<evidence type="ECO:0000256" key="2">
    <source>
        <dbReference type="SAM" id="Phobius"/>
    </source>
</evidence>
<reference evidence="5 6" key="1">
    <citation type="submission" date="2020-01" db="EMBL/GenBank/DDBJ databases">
        <title>Genetics and antimicrobial susceptibilities of Nocardia species isolated from the soil; a comparison with species isolated from humans.</title>
        <authorList>
            <person name="Carrasco G."/>
            <person name="Monzon S."/>
            <person name="Sansegundo M."/>
            <person name="Garcia E."/>
            <person name="Garrido N."/>
            <person name="Medina M.J."/>
            <person name="Villalon P."/>
            <person name="Ramirez-Arocha A.C."/>
            <person name="Jimenez P."/>
            <person name="Cuesta I."/>
            <person name="Valdezate S."/>
        </authorList>
    </citation>
    <scope>NUCLEOTIDE SEQUENCE [LARGE SCALE GENOMIC DNA]</scope>
    <source>
        <strain evidence="3 5">CNM20110639</strain>
        <strain evidence="4 6">CNM20110649</strain>
    </source>
</reference>
<comment type="caution">
    <text evidence="3">The sequence shown here is derived from an EMBL/GenBank/DDBJ whole genome shotgun (WGS) entry which is preliminary data.</text>
</comment>